<evidence type="ECO:0000256" key="2">
    <source>
        <dbReference type="SAM" id="SignalP"/>
    </source>
</evidence>
<name>A0ABR4IJY9_9EURO</name>
<protein>
    <submittedName>
        <fullName evidence="3">Uncharacterized protein</fullName>
    </submittedName>
</protein>
<keyword evidence="2" id="KW-0732">Signal</keyword>
<feature type="region of interest" description="Disordered" evidence="1">
    <location>
        <begin position="51"/>
        <end position="88"/>
    </location>
</feature>
<keyword evidence="4" id="KW-1185">Reference proteome</keyword>
<comment type="caution">
    <text evidence="3">The sequence shown here is derived from an EMBL/GenBank/DDBJ whole genome shotgun (WGS) entry which is preliminary data.</text>
</comment>
<reference evidence="3 4" key="1">
    <citation type="submission" date="2024-07" db="EMBL/GenBank/DDBJ databases">
        <title>Section-level genome sequencing and comparative genomics of Aspergillus sections Usti and Cavernicolus.</title>
        <authorList>
            <consortium name="Lawrence Berkeley National Laboratory"/>
            <person name="Nybo J.L."/>
            <person name="Vesth T.C."/>
            <person name="Theobald S."/>
            <person name="Frisvad J.C."/>
            <person name="Larsen T.O."/>
            <person name="Kjaerboelling I."/>
            <person name="Rothschild-Mancinelli K."/>
            <person name="Lyhne E.K."/>
            <person name="Kogle M.E."/>
            <person name="Barry K."/>
            <person name="Clum A."/>
            <person name="Na H."/>
            <person name="Ledsgaard L."/>
            <person name="Lin J."/>
            <person name="Lipzen A."/>
            <person name="Kuo A."/>
            <person name="Riley R."/>
            <person name="Mondo S."/>
            <person name="LaButti K."/>
            <person name="Haridas S."/>
            <person name="Pangalinan J."/>
            <person name="Salamov A.A."/>
            <person name="Simmons B.A."/>
            <person name="Magnuson J.K."/>
            <person name="Chen J."/>
            <person name="Drula E."/>
            <person name="Henrissat B."/>
            <person name="Wiebenga A."/>
            <person name="Lubbers R.J."/>
            <person name="Gomes A.C."/>
            <person name="Makela M.R."/>
            <person name="Stajich J."/>
            <person name="Grigoriev I.V."/>
            <person name="Mortensen U.H."/>
            <person name="De vries R.P."/>
            <person name="Baker S.E."/>
            <person name="Andersen M.R."/>
        </authorList>
    </citation>
    <scope>NUCLEOTIDE SEQUENCE [LARGE SCALE GENOMIC DNA]</scope>
    <source>
        <strain evidence="3 4">CBS 600.67</strain>
    </source>
</reference>
<dbReference type="Proteomes" id="UP001610335">
    <property type="component" value="Unassembled WGS sequence"/>
</dbReference>
<evidence type="ECO:0000313" key="4">
    <source>
        <dbReference type="Proteomes" id="UP001610335"/>
    </source>
</evidence>
<feature type="chain" id="PRO_5046421426" evidence="2">
    <location>
        <begin position="26"/>
        <end position="227"/>
    </location>
</feature>
<proteinExistence type="predicted"/>
<feature type="compositionally biased region" description="Polar residues" evidence="1">
    <location>
        <begin position="51"/>
        <end position="66"/>
    </location>
</feature>
<sequence length="227" mass="24765">MAYLRLDFLILTLAILLAIPNPASAQAQNGTNTTLPLDVLENAPIIPVSGSNESTIVQSDNSSLTDSRPDIANIPPSNITNLPDAEDLPPSDTALARRQQCQGGPLASPTTLWTNVKILADRVCNVWFPDNRVYYVKAPLDNPGFISVRIPVPGNPTFNFRYETRGAPPIQDLVTPLTSRICKSQYDQILAYAADPRHFDCANPPHVHAGGDCNNRRRSACFSFVLT</sequence>
<accession>A0ABR4IJY9</accession>
<organism evidence="3 4">
    <name type="scientific">Aspergillus cavernicola</name>
    <dbReference type="NCBI Taxonomy" id="176166"/>
    <lineage>
        <taxon>Eukaryota</taxon>
        <taxon>Fungi</taxon>
        <taxon>Dikarya</taxon>
        <taxon>Ascomycota</taxon>
        <taxon>Pezizomycotina</taxon>
        <taxon>Eurotiomycetes</taxon>
        <taxon>Eurotiomycetidae</taxon>
        <taxon>Eurotiales</taxon>
        <taxon>Aspergillaceae</taxon>
        <taxon>Aspergillus</taxon>
        <taxon>Aspergillus subgen. Nidulantes</taxon>
    </lineage>
</organism>
<gene>
    <name evidence="3" type="ORF">BDW59DRAFT_160207</name>
</gene>
<evidence type="ECO:0000256" key="1">
    <source>
        <dbReference type="SAM" id="MobiDB-lite"/>
    </source>
</evidence>
<evidence type="ECO:0000313" key="3">
    <source>
        <dbReference type="EMBL" id="KAL2827564.1"/>
    </source>
</evidence>
<feature type="signal peptide" evidence="2">
    <location>
        <begin position="1"/>
        <end position="25"/>
    </location>
</feature>
<dbReference type="EMBL" id="JBFXLS010000024">
    <property type="protein sequence ID" value="KAL2827564.1"/>
    <property type="molecule type" value="Genomic_DNA"/>
</dbReference>